<evidence type="ECO:0000256" key="1">
    <source>
        <dbReference type="ARBA" id="ARBA00022679"/>
    </source>
</evidence>
<dbReference type="GO" id="GO:0009103">
    <property type="term" value="P:lipopolysaccharide biosynthetic process"/>
    <property type="evidence" value="ECO:0007669"/>
    <property type="project" value="TreeGrafter"/>
</dbReference>
<evidence type="ECO:0000259" key="3">
    <source>
        <dbReference type="Pfam" id="PF13439"/>
    </source>
</evidence>
<evidence type="ECO:0000259" key="2">
    <source>
        <dbReference type="Pfam" id="PF00534"/>
    </source>
</evidence>
<sequence>MTVLYLFRCPGSGYSLEYLFAGIRTEMATCGLQTMAVHLPHISRGVRKVWQNLRFVKQLTADVFHITGDVHYAALALPASRTILTIHDCFLLEHNRHRPLRYAVFWLLWYYLPIRRAGVVTAVSEKTRQELIHYVGRVARHVQVIPNGYDPVFKHSEKPFCHTRPTLLQIGTAAHKNVTRLVKAIEGICCTLILVGPLSSDLLSELDKRGITYRNYVDLSRADIIQLYANCDIVTFVSTYEGFGLPILEANAVGRVVLTSDRSPMREVAADAAHLVNPTDTDAIRQGVLRLIRDDRYRQRLLDNGRQNARRFTTALAVQRYREVYNDVSFAHGSTPSFS</sequence>
<dbReference type="Pfam" id="PF13439">
    <property type="entry name" value="Glyco_transf_4"/>
    <property type="match status" value="1"/>
</dbReference>
<dbReference type="AlphaFoldDB" id="D2QJL5"/>
<dbReference type="SUPFAM" id="SSF53756">
    <property type="entry name" value="UDP-Glycosyltransferase/glycogen phosphorylase"/>
    <property type="match status" value="1"/>
</dbReference>
<keyword evidence="1 4" id="KW-0808">Transferase</keyword>
<dbReference type="KEGG" id="sli:Slin_4074"/>
<dbReference type="Gene3D" id="3.40.50.2000">
    <property type="entry name" value="Glycogen Phosphorylase B"/>
    <property type="match status" value="2"/>
</dbReference>
<name>D2QJL5_SPILD</name>
<feature type="domain" description="Glycosyl transferase family 1" evidence="2">
    <location>
        <begin position="160"/>
        <end position="307"/>
    </location>
</feature>
<dbReference type="CDD" id="cd03809">
    <property type="entry name" value="GT4_MtfB-like"/>
    <property type="match status" value="1"/>
</dbReference>
<dbReference type="InterPro" id="IPR001296">
    <property type="entry name" value="Glyco_trans_1"/>
</dbReference>
<organism evidence="4 5">
    <name type="scientific">Spirosoma linguale (strain ATCC 33905 / DSM 74 / LMG 10896 / Claus 1)</name>
    <dbReference type="NCBI Taxonomy" id="504472"/>
    <lineage>
        <taxon>Bacteria</taxon>
        <taxon>Pseudomonadati</taxon>
        <taxon>Bacteroidota</taxon>
        <taxon>Cytophagia</taxon>
        <taxon>Cytophagales</taxon>
        <taxon>Cytophagaceae</taxon>
        <taxon>Spirosoma</taxon>
    </lineage>
</organism>
<dbReference type="HOGENOM" id="CLU_009583_27_1_10"/>
<dbReference type="eggNOG" id="COG0438">
    <property type="taxonomic scope" value="Bacteria"/>
</dbReference>
<dbReference type="Proteomes" id="UP000002028">
    <property type="component" value="Chromosome"/>
</dbReference>
<dbReference type="PANTHER" id="PTHR46401:SF2">
    <property type="entry name" value="GLYCOSYLTRANSFERASE WBBK-RELATED"/>
    <property type="match status" value="1"/>
</dbReference>
<dbReference type="PANTHER" id="PTHR46401">
    <property type="entry name" value="GLYCOSYLTRANSFERASE WBBK-RELATED"/>
    <property type="match status" value="1"/>
</dbReference>
<evidence type="ECO:0000313" key="4">
    <source>
        <dbReference type="EMBL" id="ADB40061.1"/>
    </source>
</evidence>
<dbReference type="GO" id="GO:0016757">
    <property type="term" value="F:glycosyltransferase activity"/>
    <property type="evidence" value="ECO:0007669"/>
    <property type="project" value="InterPro"/>
</dbReference>
<dbReference type="Pfam" id="PF00534">
    <property type="entry name" value="Glycos_transf_1"/>
    <property type="match status" value="1"/>
</dbReference>
<protein>
    <submittedName>
        <fullName evidence="4">Glycosyl transferase group 1</fullName>
    </submittedName>
</protein>
<dbReference type="EMBL" id="CP001769">
    <property type="protein sequence ID" value="ADB40061.1"/>
    <property type="molecule type" value="Genomic_DNA"/>
</dbReference>
<dbReference type="InterPro" id="IPR028098">
    <property type="entry name" value="Glyco_trans_4-like_N"/>
</dbReference>
<feature type="domain" description="Glycosyltransferase subfamily 4-like N-terminal" evidence="3">
    <location>
        <begin position="39"/>
        <end position="151"/>
    </location>
</feature>
<accession>D2QJL5</accession>
<dbReference type="STRING" id="504472.Slin_4074"/>
<gene>
    <name evidence="4" type="ordered locus">Slin_4074</name>
</gene>
<reference evidence="4 5" key="1">
    <citation type="journal article" date="2010" name="Stand. Genomic Sci.">
        <title>Complete genome sequence of Spirosoma linguale type strain (1).</title>
        <authorList>
            <person name="Lail K."/>
            <person name="Sikorski J."/>
            <person name="Saunders E."/>
            <person name="Lapidus A."/>
            <person name="Glavina Del Rio T."/>
            <person name="Copeland A."/>
            <person name="Tice H."/>
            <person name="Cheng J.-F."/>
            <person name="Lucas S."/>
            <person name="Nolan M."/>
            <person name="Bruce D."/>
            <person name="Goodwin L."/>
            <person name="Pitluck S."/>
            <person name="Ivanova N."/>
            <person name="Mavromatis K."/>
            <person name="Ovchinnikova G."/>
            <person name="Pati A."/>
            <person name="Chen A."/>
            <person name="Palaniappan K."/>
            <person name="Land M."/>
            <person name="Hauser L."/>
            <person name="Chang Y.-J."/>
            <person name="Jeffries C.D."/>
            <person name="Chain P."/>
            <person name="Brettin T."/>
            <person name="Detter J.C."/>
            <person name="Schuetze A."/>
            <person name="Rohde M."/>
            <person name="Tindall B.J."/>
            <person name="Goeker M."/>
            <person name="Bristow J."/>
            <person name="Eisen J.A."/>
            <person name="Markowitz V."/>
            <person name="Hugenholtz P."/>
            <person name="Kyrpides N.C."/>
            <person name="Klenk H.-P."/>
            <person name="Chen F."/>
        </authorList>
    </citation>
    <scope>NUCLEOTIDE SEQUENCE [LARGE SCALE GENOMIC DNA]</scope>
    <source>
        <strain evidence="5">ATCC 33905 / DSM 74 / LMG 10896 / Claus 1</strain>
    </source>
</reference>
<evidence type="ECO:0000313" key="5">
    <source>
        <dbReference type="Proteomes" id="UP000002028"/>
    </source>
</evidence>
<dbReference type="RefSeq" id="WP_012928571.1">
    <property type="nucleotide sequence ID" value="NC_013730.1"/>
</dbReference>
<keyword evidence="5" id="KW-1185">Reference proteome</keyword>
<dbReference type="CAZy" id="GT4">
    <property type="family name" value="Glycosyltransferase Family 4"/>
</dbReference>
<proteinExistence type="predicted"/>